<keyword evidence="1" id="KW-0812">Transmembrane</keyword>
<dbReference type="EMBL" id="BJZQ01000001">
    <property type="protein sequence ID" value="GEO87983.1"/>
    <property type="molecule type" value="Genomic_DNA"/>
</dbReference>
<keyword evidence="1" id="KW-0472">Membrane</keyword>
<evidence type="ECO:0000313" key="2">
    <source>
        <dbReference type="EMBL" id="GEO87983.1"/>
    </source>
</evidence>
<accession>A0A512HRA1</accession>
<dbReference type="RefSeq" id="WP_146825327.1">
    <property type="nucleotide sequence ID" value="NZ_BAAAYQ010000001.1"/>
</dbReference>
<proteinExistence type="predicted"/>
<dbReference type="Pfam" id="PF09489">
    <property type="entry name" value="CbtB"/>
    <property type="match status" value="1"/>
</dbReference>
<comment type="caution">
    <text evidence="2">The sequence shown here is derived from an EMBL/GenBank/DDBJ whole genome shotgun (WGS) entry which is preliminary data.</text>
</comment>
<keyword evidence="3" id="KW-1185">Reference proteome</keyword>
<protein>
    <submittedName>
        <fullName evidence="2">Cobalt transporter</fullName>
    </submittedName>
</protein>
<dbReference type="OrthoDB" id="122519at2"/>
<name>A0A512HRA1_9ACTN</name>
<keyword evidence="1" id="KW-1133">Transmembrane helix</keyword>
<dbReference type="InterPro" id="IPR012667">
    <property type="entry name" value="CbtB_put"/>
</dbReference>
<reference evidence="2 3" key="1">
    <citation type="submission" date="2019-07" db="EMBL/GenBank/DDBJ databases">
        <title>Whole genome shotgun sequence of Aeromicrobium flavum NBRC 107625.</title>
        <authorList>
            <person name="Hosoyama A."/>
            <person name="Uohara A."/>
            <person name="Ohji S."/>
            <person name="Ichikawa N."/>
        </authorList>
    </citation>
    <scope>NUCLEOTIDE SEQUENCE [LARGE SCALE GENOMIC DNA]</scope>
    <source>
        <strain evidence="2 3">NBRC 107625</strain>
    </source>
</reference>
<sequence length="69" mass="7324">MPQATAAVPAALPQIPVSDLAPWAIFSALLAAVVLFFVGAEQGAFSVLEGTLVHEWVHDARHVMGYPCH</sequence>
<evidence type="ECO:0000313" key="3">
    <source>
        <dbReference type="Proteomes" id="UP000321769"/>
    </source>
</evidence>
<dbReference type="AlphaFoldDB" id="A0A512HRA1"/>
<dbReference type="Proteomes" id="UP000321769">
    <property type="component" value="Unassembled WGS sequence"/>
</dbReference>
<organism evidence="2 3">
    <name type="scientific">Aeromicrobium flavum</name>
    <dbReference type="NCBI Taxonomy" id="416568"/>
    <lineage>
        <taxon>Bacteria</taxon>
        <taxon>Bacillati</taxon>
        <taxon>Actinomycetota</taxon>
        <taxon>Actinomycetes</taxon>
        <taxon>Propionibacteriales</taxon>
        <taxon>Nocardioidaceae</taxon>
        <taxon>Aeromicrobium</taxon>
    </lineage>
</organism>
<gene>
    <name evidence="2" type="ORF">AFL01nite_03100</name>
</gene>
<evidence type="ECO:0000256" key="1">
    <source>
        <dbReference type="SAM" id="Phobius"/>
    </source>
</evidence>
<feature type="transmembrane region" description="Helical" evidence="1">
    <location>
        <begin position="20"/>
        <end position="38"/>
    </location>
</feature>